<name>A0A5B7DQN0_PORTR</name>
<comment type="caution">
    <text evidence="1">The sequence shown here is derived from an EMBL/GenBank/DDBJ whole genome shotgun (WGS) entry which is preliminary data.</text>
</comment>
<dbReference type="EMBL" id="VSRR010001206">
    <property type="protein sequence ID" value="MPC23437.1"/>
    <property type="molecule type" value="Genomic_DNA"/>
</dbReference>
<evidence type="ECO:0000313" key="1">
    <source>
        <dbReference type="EMBL" id="MPC23437.1"/>
    </source>
</evidence>
<keyword evidence="2" id="KW-1185">Reference proteome</keyword>
<sequence length="119" mass="12613">MKSGVEGAAVRELEGGALQSAAVCGKEPASTHHILPSPRRHHLQALLSRLIPSRQCVPLGPGVLAATPNLATAVPEHVPPYALQVLPYTQTWPRNSSCMVAKHDATTHTVLSSALTTHF</sequence>
<reference evidence="1 2" key="1">
    <citation type="submission" date="2019-05" db="EMBL/GenBank/DDBJ databases">
        <title>Another draft genome of Portunus trituberculatus and its Hox gene families provides insights of decapod evolution.</title>
        <authorList>
            <person name="Jeong J.-H."/>
            <person name="Song I."/>
            <person name="Kim S."/>
            <person name="Choi T."/>
            <person name="Kim D."/>
            <person name="Ryu S."/>
            <person name="Kim W."/>
        </authorList>
    </citation>
    <scope>NUCLEOTIDE SEQUENCE [LARGE SCALE GENOMIC DNA]</scope>
    <source>
        <tissue evidence="1">Muscle</tissue>
    </source>
</reference>
<dbReference type="Proteomes" id="UP000324222">
    <property type="component" value="Unassembled WGS sequence"/>
</dbReference>
<accession>A0A5B7DQN0</accession>
<evidence type="ECO:0000313" key="2">
    <source>
        <dbReference type="Proteomes" id="UP000324222"/>
    </source>
</evidence>
<dbReference type="AlphaFoldDB" id="A0A5B7DQN0"/>
<protein>
    <submittedName>
        <fullName evidence="1">Uncharacterized protein</fullName>
    </submittedName>
</protein>
<proteinExistence type="predicted"/>
<organism evidence="1 2">
    <name type="scientific">Portunus trituberculatus</name>
    <name type="common">Swimming crab</name>
    <name type="synonym">Neptunus trituberculatus</name>
    <dbReference type="NCBI Taxonomy" id="210409"/>
    <lineage>
        <taxon>Eukaryota</taxon>
        <taxon>Metazoa</taxon>
        <taxon>Ecdysozoa</taxon>
        <taxon>Arthropoda</taxon>
        <taxon>Crustacea</taxon>
        <taxon>Multicrustacea</taxon>
        <taxon>Malacostraca</taxon>
        <taxon>Eumalacostraca</taxon>
        <taxon>Eucarida</taxon>
        <taxon>Decapoda</taxon>
        <taxon>Pleocyemata</taxon>
        <taxon>Brachyura</taxon>
        <taxon>Eubrachyura</taxon>
        <taxon>Portunoidea</taxon>
        <taxon>Portunidae</taxon>
        <taxon>Portuninae</taxon>
        <taxon>Portunus</taxon>
    </lineage>
</organism>
<gene>
    <name evidence="1" type="ORF">E2C01_016486</name>
</gene>